<gene>
    <name evidence="7" type="ORF">AAE3_LOCUS4540</name>
</gene>
<feature type="compositionally biased region" description="Low complexity" evidence="5">
    <location>
        <begin position="485"/>
        <end position="499"/>
    </location>
</feature>
<feature type="compositionally biased region" description="Low complexity" evidence="5">
    <location>
        <begin position="844"/>
        <end position="855"/>
    </location>
</feature>
<feature type="region of interest" description="Disordered" evidence="5">
    <location>
        <begin position="49"/>
        <end position="68"/>
    </location>
</feature>
<dbReference type="PANTHER" id="PTHR23111">
    <property type="entry name" value="ZINC FINGER PROTEIN"/>
    <property type="match status" value="1"/>
</dbReference>
<evidence type="ECO:0000256" key="1">
    <source>
        <dbReference type="ARBA" id="ARBA00022723"/>
    </source>
</evidence>
<feature type="region of interest" description="Disordered" evidence="5">
    <location>
        <begin position="1070"/>
        <end position="1131"/>
    </location>
</feature>
<feature type="compositionally biased region" description="Pro residues" evidence="5">
    <location>
        <begin position="10"/>
        <end position="28"/>
    </location>
</feature>
<organism evidence="7 8">
    <name type="scientific">Cyclocybe aegerita</name>
    <name type="common">Black poplar mushroom</name>
    <name type="synonym">Agrocybe aegerita</name>
    <dbReference type="NCBI Taxonomy" id="1973307"/>
    <lineage>
        <taxon>Eukaryota</taxon>
        <taxon>Fungi</taxon>
        <taxon>Dikarya</taxon>
        <taxon>Basidiomycota</taxon>
        <taxon>Agaricomycotina</taxon>
        <taxon>Agaricomycetes</taxon>
        <taxon>Agaricomycetidae</taxon>
        <taxon>Agaricales</taxon>
        <taxon>Agaricineae</taxon>
        <taxon>Bolbitiaceae</taxon>
        <taxon>Cyclocybe</taxon>
    </lineage>
</organism>
<protein>
    <recommendedName>
        <fullName evidence="6">RanBP2-type domain-containing protein</fullName>
    </recommendedName>
</protein>
<evidence type="ECO:0000256" key="4">
    <source>
        <dbReference type="PROSITE-ProRule" id="PRU00322"/>
    </source>
</evidence>
<feature type="compositionally biased region" description="Basic and acidic residues" evidence="5">
    <location>
        <begin position="84"/>
        <end position="103"/>
    </location>
</feature>
<dbReference type="InterPro" id="IPR036443">
    <property type="entry name" value="Znf_RanBP2_sf"/>
</dbReference>
<name>A0A8S0WP57_CYCAE</name>
<evidence type="ECO:0000256" key="3">
    <source>
        <dbReference type="ARBA" id="ARBA00022833"/>
    </source>
</evidence>
<dbReference type="Gene3D" id="4.10.1060.10">
    <property type="entry name" value="Zinc finger, RanBP2-type"/>
    <property type="match status" value="2"/>
</dbReference>
<evidence type="ECO:0000256" key="2">
    <source>
        <dbReference type="ARBA" id="ARBA00022771"/>
    </source>
</evidence>
<feature type="region of interest" description="Disordered" evidence="5">
    <location>
        <begin position="271"/>
        <end position="290"/>
    </location>
</feature>
<accession>A0A8S0WP57</accession>
<keyword evidence="2 4" id="KW-0863">Zinc-finger</keyword>
<dbReference type="GO" id="GO:0008270">
    <property type="term" value="F:zinc ion binding"/>
    <property type="evidence" value="ECO:0007669"/>
    <property type="project" value="UniProtKB-KW"/>
</dbReference>
<feature type="region of interest" description="Disordered" evidence="5">
    <location>
        <begin position="205"/>
        <end position="231"/>
    </location>
</feature>
<proteinExistence type="predicted"/>
<dbReference type="SUPFAM" id="SSF90209">
    <property type="entry name" value="Ran binding protein zinc finger-like"/>
    <property type="match status" value="2"/>
</dbReference>
<feature type="compositionally biased region" description="Low complexity" evidence="5">
    <location>
        <begin position="514"/>
        <end position="533"/>
    </location>
</feature>
<feature type="compositionally biased region" description="Gly residues" evidence="5">
    <location>
        <begin position="862"/>
        <end position="880"/>
    </location>
</feature>
<evidence type="ECO:0000256" key="5">
    <source>
        <dbReference type="SAM" id="MobiDB-lite"/>
    </source>
</evidence>
<evidence type="ECO:0000259" key="6">
    <source>
        <dbReference type="PROSITE" id="PS50199"/>
    </source>
</evidence>
<feature type="compositionally biased region" description="Polar residues" evidence="5">
    <location>
        <begin position="500"/>
        <end position="513"/>
    </location>
</feature>
<feature type="compositionally biased region" description="Low complexity" evidence="5">
    <location>
        <begin position="29"/>
        <end position="39"/>
    </location>
</feature>
<feature type="region of interest" description="Disordered" evidence="5">
    <location>
        <begin position="753"/>
        <end position="781"/>
    </location>
</feature>
<feature type="compositionally biased region" description="Low complexity" evidence="5">
    <location>
        <begin position="881"/>
        <end position="909"/>
    </location>
</feature>
<feature type="region of interest" description="Disordered" evidence="5">
    <location>
        <begin position="838"/>
        <end position="909"/>
    </location>
</feature>
<keyword evidence="1" id="KW-0479">Metal-binding</keyword>
<dbReference type="InterPro" id="IPR001876">
    <property type="entry name" value="Znf_RanBP2"/>
</dbReference>
<reference evidence="7 8" key="1">
    <citation type="submission" date="2020-01" db="EMBL/GenBank/DDBJ databases">
        <authorList>
            <person name="Gupta K D."/>
        </authorList>
    </citation>
    <scope>NUCLEOTIDE SEQUENCE [LARGE SCALE GENOMIC DNA]</scope>
</reference>
<evidence type="ECO:0000313" key="7">
    <source>
        <dbReference type="EMBL" id="CAA7261962.1"/>
    </source>
</evidence>
<feature type="compositionally biased region" description="Low complexity" evidence="5">
    <location>
        <begin position="551"/>
        <end position="606"/>
    </location>
</feature>
<feature type="compositionally biased region" description="Polar residues" evidence="5">
    <location>
        <begin position="1073"/>
        <end position="1090"/>
    </location>
</feature>
<dbReference type="PANTHER" id="PTHR23111:SF40">
    <property type="entry name" value="RNA-BINDING PROTEIN INVOLVED IN HETEROCHROMATIN ASSEMBLY-RELATED"/>
    <property type="match status" value="1"/>
</dbReference>
<dbReference type="GO" id="GO:0003729">
    <property type="term" value="F:mRNA binding"/>
    <property type="evidence" value="ECO:0007669"/>
    <property type="project" value="TreeGrafter"/>
</dbReference>
<sequence length="1302" mass="135426">MSRSSAHISPLPPSRLPSSRTPPSPSAPLPSSSSLSSALQSAFTSVHPNSIPLHQVPLSSPRPRPHPLVTPLLLQQHSLQKTLTPDHRHQQHQREHQREHHTLQQREANLDNQDLPLALKPRPAHLMDLTSTIDLSSLSALSSHNQQGQGHASGQASIQVQGQGRYAASASHSAPFESALSRWQAQARAFGLGVGLGVGVDSASGLPFPTTPDPIPSGRTETGAPPTPKDIPNLDVVVFEFVVVAEQLDESSERGEHEHGCEIGWWRDGRGRRRRSRGRGNREGDGYKRYSGKDDEEAEAFFGTRSRVVRLPANASLLSSGVFQGRPESTSILERASLWTHGSWAGSVFAVFRTHDEACAALALPAATPALHSDLVPHAALRPFLALPSMTLSEAPTQTYTLSSNPPNPKNSFRLGDWICPSPKCAAHNFGRNVACIGCGCPRTTDGSLLHPHALHALSLSTSALGQSAGAGAPSPRFAPPNMATSTTTYYSSGPSPTTQLSLPNISAGASPTAQAQQHLPPSSAPASSTSFAIPNHPSLSLSVPFPTKGASHISSPLSPHPHSQSSHTHAAQQYPQPSHSHPYPQSSHQHQHPATHTAPTHPLLTPSGRAFAVGGKVQNVSSDPLNPCVMYWPDNEPLPEQGQIRPSGIVGIAQPPILNTGNRGPISHQPGDWICQKCNYLNWRRRKVCQTCLPYAEGNGDSISAAVQAERIALLTSVLSQASIGGASAASASPASSTSPTAIAASNAATINAHPANQPNPPRSHSLTPPHAALNAYSTTGPLHPNAGVAAGVGRTVHRSQSHFALGQAYALGGASPLSSMSTSAFGGTGGLVPGQHHQTLYPASPRLSPSASPIYQTSGHGQGHGLGGLRSGGSGGVSPGPRLSPSFVHQLQQHTQQNQQHTLQHQQNNRQNLNYQQQRQQVRPSPSMSSLRAQFHGFQGLGGGQQGHSQLGGQGQQLYATGPNPGVGGGMGTVDLGMRRASIPTSFGVGVGGGQAGLGGLGGGLGGGRTQHQYYQQHEQQIHTPAPAPLLPSFLQEMVRSPAPDMSRSPLPPSLHIASATATTTTALTRYSPSISQMRTSPTTSINTDTERKSPTGPADLPEFSSVSSEEDGSGEGSGSGSSEEGYGEELELELVSPVSAGYPSGVQVHSAPFGTESGFHLGSSSQRFAPTLGLGANAAYDPFAAQAKAFDLDINLDSALNLDLDFDAQRSIRARGASGSSDDSLGSGGASETWMHDALLRPGPGAAAALGSGLGSIWRLDGEESRCLGGAGAGAGGLNGGVGVGGAFGAVGSGRKTRC</sequence>
<evidence type="ECO:0000313" key="8">
    <source>
        <dbReference type="Proteomes" id="UP000467700"/>
    </source>
</evidence>
<feature type="compositionally biased region" description="Basic and acidic residues" evidence="5">
    <location>
        <begin position="280"/>
        <end position="290"/>
    </location>
</feature>
<feature type="region of interest" description="Disordered" evidence="5">
    <location>
        <begin position="1"/>
        <end position="43"/>
    </location>
</feature>
<dbReference type="Proteomes" id="UP000467700">
    <property type="component" value="Unassembled WGS sequence"/>
</dbReference>
<comment type="caution">
    <text evidence="7">The sequence shown here is derived from an EMBL/GenBank/DDBJ whole genome shotgun (WGS) entry which is preliminary data.</text>
</comment>
<keyword evidence="8" id="KW-1185">Reference proteome</keyword>
<dbReference type="SMART" id="SM00547">
    <property type="entry name" value="ZnF_RBZ"/>
    <property type="match status" value="2"/>
</dbReference>
<feature type="region of interest" description="Disordered" evidence="5">
    <location>
        <begin position="81"/>
        <end position="103"/>
    </location>
</feature>
<feature type="region of interest" description="Disordered" evidence="5">
    <location>
        <begin position="939"/>
        <end position="967"/>
    </location>
</feature>
<dbReference type="PROSITE" id="PS50199">
    <property type="entry name" value="ZF_RANBP2_2"/>
    <property type="match status" value="1"/>
</dbReference>
<dbReference type="OrthoDB" id="448399at2759"/>
<keyword evidence="3" id="KW-0862">Zinc</keyword>
<dbReference type="PROSITE" id="PS01358">
    <property type="entry name" value="ZF_RANBP2_1"/>
    <property type="match status" value="2"/>
</dbReference>
<feature type="compositionally biased region" description="Gly residues" evidence="5">
    <location>
        <begin position="941"/>
        <end position="957"/>
    </location>
</feature>
<feature type="domain" description="RanBP2-type" evidence="6">
    <location>
        <begin position="414"/>
        <end position="445"/>
    </location>
</feature>
<dbReference type="EMBL" id="CACVBS010000035">
    <property type="protein sequence ID" value="CAA7261962.1"/>
    <property type="molecule type" value="Genomic_DNA"/>
</dbReference>
<feature type="region of interest" description="Disordered" evidence="5">
    <location>
        <begin position="466"/>
        <end position="606"/>
    </location>
</feature>